<dbReference type="InterPro" id="IPR014030">
    <property type="entry name" value="Ketoacyl_synth_N"/>
</dbReference>
<keyword evidence="15" id="KW-1185">Reference proteome</keyword>
<reference evidence="14 15" key="1">
    <citation type="journal article" date="2023" name="Antonie Van Leeuwenhoek">
        <title>Mesoterricola silvestris gen. nov., sp. nov., Mesoterricola sediminis sp. nov., Geothrix oryzae sp. nov., Geothrix edaphica sp. nov., Geothrix rubra sp. nov., and Geothrix limicola sp. nov., six novel members of Acidobacteriota isolated from soils.</title>
        <authorList>
            <person name="Itoh H."/>
            <person name="Sugisawa Y."/>
            <person name="Mise K."/>
            <person name="Xu Z."/>
            <person name="Kuniyasu M."/>
            <person name="Ushijima N."/>
            <person name="Kawano K."/>
            <person name="Kobayashi E."/>
            <person name="Shiratori Y."/>
            <person name="Masuda Y."/>
            <person name="Senoo K."/>
        </authorList>
    </citation>
    <scope>NUCLEOTIDE SEQUENCE [LARGE SCALE GENOMIC DNA]</scope>
    <source>
        <strain evidence="14 15">Red804</strain>
    </source>
</reference>
<evidence type="ECO:0000256" key="6">
    <source>
        <dbReference type="ARBA" id="ARBA00022679"/>
    </source>
</evidence>
<evidence type="ECO:0000313" key="14">
    <source>
        <dbReference type="EMBL" id="GLH75034.1"/>
    </source>
</evidence>
<dbReference type="PANTHER" id="PTHR11712:SF336">
    <property type="entry name" value="3-OXOACYL-[ACYL-CARRIER-PROTEIN] SYNTHASE, MITOCHONDRIAL"/>
    <property type="match status" value="1"/>
</dbReference>
<organism evidence="14 15">
    <name type="scientific">Geothrix limicola</name>
    <dbReference type="NCBI Taxonomy" id="2927978"/>
    <lineage>
        <taxon>Bacteria</taxon>
        <taxon>Pseudomonadati</taxon>
        <taxon>Acidobacteriota</taxon>
        <taxon>Holophagae</taxon>
        <taxon>Holophagales</taxon>
        <taxon>Holophagaceae</taxon>
        <taxon>Geothrix</taxon>
    </lineage>
</organism>
<proteinExistence type="inferred from homology"/>
<evidence type="ECO:0000256" key="1">
    <source>
        <dbReference type="ARBA" id="ARBA00005194"/>
    </source>
</evidence>
<dbReference type="PIRSF" id="PIRSF000447">
    <property type="entry name" value="KAS_II"/>
    <property type="match status" value="1"/>
</dbReference>
<dbReference type="InterPro" id="IPR017568">
    <property type="entry name" value="3-oxoacyl-ACP_synth-2"/>
</dbReference>
<dbReference type="Gene3D" id="3.40.47.10">
    <property type="match status" value="1"/>
</dbReference>
<evidence type="ECO:0000256" key="5">
    <source>
        <dbReference type="ARBA" id="ARBA00022516"/>
    </source>
</evidence>
<keyword evidence="7" id="KW-0276">Fatty acid metabolism</keyword>
<comment type="function">
    <text evidence="11">Involved in the type II fatty acid elongation cycle. Catalyzes the elongation of a wide range of acyl-ACP by the addition of two carbons from malonyl-ACP to an acyl acceptor. Can efficiently catalyze the conversion of palmitoleoyl-ACP (cis-hexadec-9-enoyl-ACP) to cis-vaccenoyl-ACP (cis-octadec-11-enoyl-ACP), an essential step in the thermal regulation of fatty acid composition.</text>
</comment>
<dbReference type="PANTHER" id="PTHR11712">
    <property type="entry name" value="POLYKETIDE SYNTHASE-RELATED"/>
    <property type="match status" value="1"/>
</dbReference>
<sequence length="436" mass="46435">MRQEHRVVVTGMGTANPLGLNPEVTWRAALEARSGVGPITRFDPSEAPVRFAAEVRDFEPSVPLPILDQARAGRPALSHSLEPKDVKKFGRYAHLGIYAGLQAYIDSGLDLHRERLDDARLGVNVGCGMGGLPEIQETHAQWESKGYRRISPFFILQVIPNLVSGQLALQLGFKGPNHCNVTACATSAHAIGESFRMIKQGIAQVMLAGGAESVVCEIALGGFAAMKTLSLRNEDPAKASRPFDADRNGFVLGEGATVLMLEDYEFARRRGARIYGEILGYGASSDAHHLVSPPPGATGALQAMMAALSEAGVSPDRIDYVNAHATSTPLGDREEARAIGQLVTSSRSRPLHVSSTKGVTGHLLGAAGATEAMFSLLSLRDQIVPPTANLDRLDPDCDRPGLEFVRERGLHATLDLALSNSFGFGGTNGALLFGQA</sequence>
<keyword evidence="5 11" id="KW-0444">Lipid biosynthesis</keyword>
<dbReference type="RefSeq" id="WP_285577984.1">
    <property type="nucleotide sequence ID" value="NZ_BSDE01000010.1"/>
</dbReference>
<dbReference type="CDD" id="cd00834">
    <property type="entry name" value="KAS_I_II"/>
    <property type="match status" value="1"/>
</dbReference>
<dbReference type="Pfam" id="PF00109">
    <property type="entry name" value="ketoacyl-synt"/>
    <property type="match status" value="1"/>
</dbReference>
<evidence type="ECO:0000256" key="4">
    <source>
        <dbReference type="ARBA" id="ARBA00014657"/>
    </source>
</evidence>
<dbReference type="NCBIfam" id="TIGR03150">
    <property type="entry name" value="fabF"/>
    <property type="match status" value="1"/>
</dbReference>
<dbReference type="SMART" id="SM00825">
    <property type="entry name" value="PKS_KS"/>
    <property type="match status" value="1"/>
</dbReference>
<dbReference type="InterPro" id="IPR016039">
    <property type="entry name" value="Thiolase-like"/>
</dbReference>
<comment type="catalytic activity">
    <reaction evidence="11">
        <text>a fatty acyl-[ACP] + malonyl-[ACP] + H(+) = a 3-oxoacyl-[ACP] + holo-[ACP] + CO2</text>
        <dbReference type="Rhea" id="RHEA:22836"/>
        <dbReference type="Rhea" id="RHEA-COMP:9623"/>
        <dbReference type="Rhea" id="RHEA-COMP:9685"/>
        <dbReference type="Rhea" id="RHEA-COMP:9916"/>
        <dbReference type="Rhea" id="RHEA-COMP:14125"/>
        <dbReference type="ChEBI" id="CHEBI:15378"/>
        <dbReference type="ChEBI" id="CHEBI:16526"/>
        <dbReference type="ChEBI" id="CHEBI:64479"/>
        <dbReference type="ChEBI" id="CHEBI:78449"/>
        <dbReference type="ChEBI" id="CHEBI:78776"/>
        <dbReference type="ChEBI" id="CHEBI:138651"/>
    </reaction>
</comment>
<dbReference type="InterPro" id="IPR014031">
    <property type="entry name" value="Ketoacyl_synth_C"/>
</dbReference>
<dbReference type="InterPro" id="IPR020841">
    <property type="entry name" value="PKS_Beta-ketoAc_synthase_dom"/>
</dbReference>
<keyword evidence="9 11" id="KW-0275">Fatty acid biosynthesis</keyword>
<evidence type="ECO:0000256" key="10">
    <source>
        <dbReference type="ARBA" id="ARBA00023315"/>
    </source>
</evidence>
<evidence type="ECO:0000256" key="8">
    <source>
        <dbReference type="ARBA" id="ARBA00023098"/>
    </source>
</evidence>
<dbReference type="Proteomes" id="UP001165069">
    <property type="component" value="Unassembled WGS sequence"/>
</dbReference>
<evidence type="ECO:0000259" key="13">
    <source>
        <dbReference type="PROSITE" id="PS52004"/>
    </source>
</evidence>
<dbReference type="EC" id="2.3.1.179" evidence="3 11"/>
<dbReference type="SUPFAM" id="SSF53901">
    <property type="entry name" value="Thiolase-like"/>
    <property type="match status" value="2"/>
</dbReference>
<name>A0ABQ5QKE3_9BACT</name>
<evidence type="ECO:0000256" key="3">
    <source>
        <dbReference type="ARBA" id="ARBA00012356"/>
    </source>
</evidence>
<dbReference type="NCBIfam" id="NF005589">
    <property type="entry name" value="PRK07314.1"/>
    <property type="match status" value="1"/>
</dbReference>
<dbReference type="Pfam" id="PF02801">
    <property type="entry name" value="Ketoacyl-synt_C"/>
    <property type="match status" value="1"/>
</dbReference>
<comment type="pathway">
    <text evidence="1 11">Lipid metabolism; fatty acid biosynthesis.</text>
</comment>
<evidence type="ECO:0000256" key="11">
    <source>
        <dbReference type="PIRNR" id="PIRNR000447"/>
    </source>
</evidence>
<dbReference type="InterPro" id="IPR000794">
    <property type="entry name" value="Beta-ketoacyl_synthase"/>
</dbReference>
<keyword evidence="8" id="KW-0443">Lipid metabolism</keyword>
<keyword evidence="6 11" id="KW-0808">Transferase</keyword>
<comment type="similarity">
    <text evidence="2 11 12">Belongs to the thiolase-like superfamily. Beta-ketoacyl-ACP synthases family.</text>
</comment>
<dbReference type="PROSITE" id="PS52004">
    <property type="entry name" value="KS3_2"/>
    <property type="match status" value="1"/>
</dbReference>
<dbReference type="EMBL" id="BSDE01000010">
    <property type="protein sequence ID" value="GLH75034.1"/>
    <property type="molecule type" value="Genomic_DNA"/>
</dbReference>
<evidence type="ECO:0000256" key="12">
    <source>
        <dbReference type="RuleBase" id="RU003694"/>
    </source>
</evidence>
<keyword evidence="10 11" id="KW-0012">Acyltransferase</keyword>
<evidence type="ECO:0000256" key="2">
    <source>
        <dbReference type="ARBA" id="ARBA00008467"/>
    </source>
</evidence>
<evidence type="ECO:0000313" key="15">
    <source>
        <dbReference type="Proteomes" id="UP001165069"/>
    </source>
</evidence>
<feature type="domain" description="Ketosynthase family 3 (KS3)" evidence="13">
    <location>
        <begin position="4"/>
        <end position="435"/>
    </location>
</feature>
<gene>
    <name evidence="14" type="ORF">GETHLI_35370</name>
</gene>
<evidence type="ECO:0000256" key="9">
    <source>
        <dbReference type="ARBA" id="ARBA00023160"/>
    </source>
</evidence>
<evidence type="ECO:0000256" key="7">
    <source>
        <dbReference type="ARBA" id="ARBA00022832"/>
    </source>
</evidence>
<accession>A0ABQ5QKE3</accession>
<comment type="caution">
    <text evidence="14">The sequence shown here is derived from an EMBL/GenBank/DDBJ whole genome shotgun (WGS) entry which is preliminary data.</text>
</comment>
<comment type="catalytic activity">
    <reaction evidence="11">
        <text>(9Z)-hexadecenoyl-[ACP] + malonyl-[ACP] + H(+) = 3-oxo-(11Z)-octadecenoyl-[ACP] + holo-[ACP] + CO2</text>
        <dbReference type="Rhea" id="RHEA:55040"/>
        <dbReference type="Rhea" id="RHEA-COMP:9623"/>
        <dbReference type="Rhea" id="RHEA-COMP:9685"/>
        <dbReference type="Rhea" id="RHEA-COMP:10800"/>
        <dbReference type="Rhea" id="RHEA-COMP:14074"/>
        <dbReference type="ChEBI" id="CHEBI:15378"/>
        <dbReference type="ChEBI" id="CHEBI:16526"/>
        <dbReference type="ChEBI" id="CHEBI:64479"/>
        <dbReference type="ChEBI" id="CHEBI:78449"/>
        <dbReference type="ChEBI" id="CHEBI:83989"/>
        <dbReference type="ChEBI" id="CHEBI:138538"/>
        <dbReference type="EC" id="2.3.1.179"/>
    </reaction>
</comment>
<protein>
    <recommendedName>
        <fullName evidence="4 11">3-oxoacyl-[acyl-carrier-protein] synthase 2</fullName>
        <ecNumber evidence="3 11">2.3.1.179</ecNumber>
    </recommendedName>
</protein>